<accession>A0AAV8C2V9</accession>
<feature type="chain" id="PRO_5043597110" evidence="3">
    <location>
        <begin position="27"/>
        <end position="463"/>
    </location>
</feature>
<evidence type="ECO:0000313" key="4">
    <source>
        <dbReference type="EMBL" id="KAJ4749169.1"/>
    </source>
</evidence>
<dbReference type="EMBL" id="JAMFTS010000005">
    <property type="protein sequence ID" value="KAJ4749169.1"/>
    <property type="molecule type" value="Genomic_DNA"/>
</dbReference>
<keyword evidence="5" id="KW-1185">Reference proteome</keyword>
<dbReference type="PANTHER" id="PTHR35757:SF1">
    <property type="entry name" value="THERMOSOME SUBUNIT GAMMA"/>
    <property type="match status" value="1"/>
</dbReference>
<proteinExistence type="predicted"/>
<keyword evidence="3" id="KW-0732">Signal</keyword>
<feature type="transmembrane region" description="Helical" evidence="2">
    <location>
        <begin position="425"/>
        <end position="448"/>
    </location>
</feature>
<dbReference type="AlphaFoldDB" id="A0AAV8C2V9"/>
<feature type="compositionally biased region" description="Polar residues" evidence="1">
    <location>
        <begin position="64"/>
        <end position="79"/>
    </location>
</feature>
<reference evidence="4" key="1">
    <citation type="submission" date="2022-08" db="EMBL/GenBank/DDBJ databases">
        <authorList>
            <person name="Marques A."/>
        </authorList>
    </citation>
    <scope>NUCLEOTIDE SEQUENCE</scope>
    <source>
        <strain evidence="4">RhyPub2mFocal</strain>
        <tissue evidence="4">Leaves</tissue>
    </source>
</reference>
<gene>
    <name evidence="4" type="ORF">LUZ62_083574</name>
</gene>
<organism evidence="4 5">
    <name type="scientific">Rhynchospora pubera</name>
    <dbReference type="NCBI Taxonomy" id="906938"/>
    <lineage>
        <taxon>Eukaryota</taxon>
        <taxon>Viridiplantae</taxon>
        <taxon>Streptophyta</taxon>
        <taxon>Embryophyta</taxon>
        <taxon>Tracheophyta</taxon>
        <taxon>Spermatophyta</taxon>
        <taxon>Magnoliopsida</taxon>
        <taxon>Liliopsida</taxon>
        <taxon>Poales</taxon>
        <taxon>Cyperaceae</taxon>
        <taxon>Cyperoideae</taxon>
        <taxon>Rhynchosporeae</taxon>
        <taxon>Rhynchospora</taxon>
    </lineage>
</organism>
<protein>
    <submittedName>
        <fullName evidence="4">Thermosome subunit gamma</fullName>
    </submittedName>
</protein>
<feature type="region of interest" description="Disordered" evidence="1">
    <location>
        <begin position="47"/>
        <end position="79"/>
    </location>
</feature>
<dbReference type="PANTHER" id="PTHR35757">
    <property type="entry name" value="THERMOSOME SUBUNIT GAMMA"/>
    <property type="match status" value="1"/>
</dbReference>
<feature type="signal peptide" evidence="3">
    <location>
        <begin position="1"/>
        <end position="26"/>
    </location>
</feature>
<feature type="compositionally biased region" description="Low complexity" evidence="1">
    <location>
        <begin position="47"/>
        <end position="63"/>
    </location>
</feature>
<keyword evidence="2" id="KW-0812">Transmembrane</keyword>
<keyword evidence="2" id="KW-0472">Membrane</keyword>
<name>A0AAV8C2V9_9POAL</name>
<evidence type="ECO:0000313" key="5">
    <source>
        <dbReference type="Proteomes" id="UP001140206"/>
    </source>
</evidence>
<dbReference type="Proteomes" id="UP001140206">
    <property type="component" value="Chromosome 5"/>
</dbReference>
<sequence length="463" mass="52711">MSNNVVINPLNHIYVALIWAILKAICFSPNSPPNSSTRHFSTPLSLSLSLKPKPKPKLNTSSSHSHTPTDNNALTDSSPTDFLRYNRHSHIPHVAGELQASIVKYKKMLPWRFINPPLQVDLVSAVHIADRRYFEILQKKLATYDCVLYEGVGDKDDSESESETEPEPAMQGYNITGFIQRLMGRILSMDFQLDCLSYKAHNWYNADLDWDTFQRLQEERGETLLTAARDALGSALKFDQHSSSAQFGFDSFRSNLLRVSWIVPMPLAISLIINLTCSSDGRDEDNEQMDDFGHIVGELLELGFGSALKVILARSLTSVFASEIYTDLEENSVIIGERNKAALEELKKAISRGEKRIAIFYGAGHMPDLGRRLRRDFKMVPTEVDWVTAWSIRRPKSKFLGPFFQKYMGRFFPFSKEMGRMMISGSVFCGILLLDLWLWWSAVSVAYWTGFHMLRFMQPFVII</sequence>
<evidence type="ECO:0000256" key="3">
    <source>
        <dbReference type="SAM" id="SignalP"/>
    </source>
</evidence>
<evidence type="ECO:0000256" key="1">
    <source>
        <dbReference type="SAM" id="MobiDB-lite"/>
    </source>
</evidence>
<keyword evidence="2" id="KW-1133">Transmembrane helix</keyword>
<evidence type="ECO:0000256" key="2">
    <source>
        <dbReference type="SAM" id="Phobius"/>
    </source>
</evidence>
<comment type="caution">
    <text evidence="4">The sequence shown here is derived from an EMBL/GenBank/DDBJ whole genome shotgun (WGS) entry which is preliminary data.</text>
</comment>